<dbReference type="STRING" id="101127.A0A1X2GVD4"/>
<evidence type="ECO:0000313" key="12">
    <source>
        <dbReference type="Proteomes" id="UP000242146"/>
    </source>
</evidence>
<dbReference type="PROSITE" id="PS51762">
    <property type="entry name" value="GH16_2"/>
    <property type="match status" value="1"/>
</dbReference>
<dbReference type="GO" id="GO:0005975">
    <property type="term" value="P:carbohydrate metabolic process"/>
    <property type="evidence" value="ECO:0007669"/>
    <property type="project" value="InterPro"/>
</dbReference>
<dbReference type="Gene3D" id="2.60.120.200">
    <property type="match status" value="1"/>
</dbReference>
<evidence type="ECO:0000313" key="11">
    <source>
        <dbReference type="EMBL" id="ORX61989.1"/>
    </source>
</evidence>
<evidence type="ECO:0000259" key="9">
    <source>
        <dbReference type="PROSITE" id="PS51762"/>
    </source>
</evidence>
<dbReference type="InterPro" id="IPR028427">
    <property type="entry name" value="Met_Sox_Rdtase_MsrB"/>
</dbReference>
<gene>
    <name evidence="11" type="ORF">DM01DRAFT_1403714</name>
</gene>
<comment type="cofactor">
    <cofactor evidence="1">
        <name>Zn(2+)</name>
        <dbReference type="ChEBI" id="CHEBI:29105"/>
    </cofactor>
</comment>
<dbReference type="Pfam" id="PF01641">
    <property type="entry name" value="SelR"/>
    <property type="match status" value="1"/>
</dbReference>
<accession>A0A1X2GVD4</accession>
<evidence type="ECO:0000256" key="1">
    <source>
        <dbReference type="ARBA" id="ARBA00001947"/>
    </source>
</evidence>
<name>A0A1X2GVD4_9FUNG</name>
<proteinExistence type="inferred from homology"/>
<evidence type="ECO:0000256" key="7">
    <source>
        <dbReference type="ARBA" id="ARBA00023002"/>
    </source>
</evidence>
<dbReference type="FunFam" id="2.60.120.200:FF:000114">
    <property type="entry name" value="Probable endo-1,3(4)-beta-glucanase NFIA_089530"/>
    <property type="match status" value="1"/>
</dbReference>
<keyword evidence="5" id="KW-0378">Hydrolase</keyword>
<dbReference type="NCBIfam" id="TIGR00357">
    <property type="entry name" value="peptide-methionine (R)-S-oxide reductase MsrB"/>
    <property type="match status" value="1"/>
</dbReference>
<organism evidence="11 12">
    <name type="scientific">Hesseltinella vesiculosa</name>
    <dbReference type="NCBI Taxonomy" id="101127"/>
    <lineage>
        <taxon>Eukaryota</taxon>
        <taxon>Fungi</taxon>
        <taxon>Fungi incertae sedis</taxon>
        <taxon>Mucoromycota</taxon>
        <taxon>Mucoromycotina</taxon>
        <taxon>Mucoromycetes</taxon>
        <taxon>Mucorales</taxon>
        <taxon>Cunninghamellaceae</taxon>
        <taxon>Hesseltinella</taxon>
    </lineage>
</organism>
<keyword evidence="4" id="KW-0479">Metal-binding</keyword>
<dbReference type="OrthoDB" id="44061at2759"/>
<dbReference type="CDD" id="cd02181">
    <property type="entry name" value="GH16_fungal_Lam16A_glucanase"/>
    <property type="match status" value="1"/>
</dbReference>
<dbReference type="SUPFAM" id="SSF49899">
    <property type="entry name" value="Concanavalin A-like lectins/glucanases"/>
    <property type="match status" value="1"/>
</dbReference>
<keyword evidence="8" id="KW-0326">Glycosidase</keyword>
<dbReference type="GO" id="GO:0004553">
    <property type="term" value="F:hydrolase activity, hydrolyzing O-glycosyl compounds"/>
    <property type="evidence" value="ECO:0007669"/>
    <property type="project" value="InterPro"/>
</dbReference>
<evidence type="ECO:0000256" key="8">
    <source>
        <dbReference type="ARBA" id="ARBA00023295"/>
    </source>
</evidence>
<feature type="domain" description="MsrB" evidence="10">
    <location>
        <begin position="459"/>
        <end position="582"/>
    </location>
</feature>
<dbReference type="SUPFAM" id="SSF51316">
    <property type="entry name" value="Mss4-like"/>
    <property type="match status" value="1"/>
</dbReference>
<keyword evidence="6" id="KW-0862">Zinc</keyword>
<dbReference type="InterPro" id="IPR013320">
    <property type="entry name" value="ConA-like_dom_sf"/>
</dbReference>
<evidence type="ECO:0000259" key="10">
    <source>
        <dbReference type="PROSITE" id="PS51790"/>
    </source>
</evidence>
<dbReference type="Proteomes" id="UP000242146">
    <property type="component" value="Unassembled WGS sequence"/>
</dbReference>
<dbReference type="Gene3D" id="2.170.150.20">
    <property type="entry name" value="Peptide methionine sulfoxide reductase"/>
    <property type="match status" value="1"/>
</dbReference>
<keyword evidence="7" id="KW-0560">Oxidoreductase</keyword>
<sequence>MLPALRPSCQRLVRSTITQRRWASTEHHGPEENFSTNAWRNFLIVVVGAAVWYRVDQRWTDQGEEKHPFQRYIEYHMTNREDKDRFAAEQLEKAEKMADYRLVYQEAQRAPIHRMRYPESFERASPRALSAGANSDVSQIQVSSASAWTLTDTYQGNTFFDGFTFFTENDPTHGTVKYVDRTTAQASGLIYAQNNVVTMKADATNVTPNGRPSVRISSNKTYNSGLFILDLSHMPTGCGTWPAYWLVGGNWPNQGEIDILEGVNTQIKNQVTLHTNAGCTMDPKTSHSTGKWLTNNCDINAPGQPANAGCSVESTSGFSYGPGLNAIQGGVYATQWKPDTGIQVWFFPRYRIPADITSGNPNPASWGNATADFPFNNCSSNHFTNMAITFDLTFCGDWAGAVYNSKFNCPGNCNDFVANQPWAFSQAYWKINSLKVYQSLTSIPLQRQFHKAIITMKTEQEWQAILTPEQFRILRQKGTEMPGTGEYNNHFDQGVYACAGCGAPLYTSGTKMNTQCGWPAFFDAVPGAVVRQEDSSLGRQRTEILCAKCGGHLGHVFKGEGFPTPTDERHCVNSISIRFNKEQ</sequence>
<reference evidence="11 12" key="1">
    <citation type="submission" date="2016-07" db="EMBL/GenBank/DDBJ databases">
        <title>Pervasive Adenine N6-methylation of Active Genes in Fungi.</title>
        <authorList>
            <consortium name="DOE Joint Genome Institute"/>
            <person name="Mondo S.J."/>
            <person name="Dannebaum R.O."/>
            <person name="Kuo R.C."/>
            <person name="Labutti K."/>
            <person name="Haridas S."/>
            <person name="Kuo A."/>
            <person name="Salamov A."/>
            <person name="Ahrendt S.R."/>
            <person name="Lipzen A."/>
            <person name="Sullivan W."/>
            <person name="Andreopoulos W.B."/>
            <person name="Clum A."/>
            <person name="Lindquist E."/>
            <person name="Daum C."/>
            <person name="Ramamoorthy G.K."/>
            <person name="Gryganskyi A."/>
            <person name="Culley D."/>
            <person name="Magnuson J.K."/>
            <person name="James T.Y."/>
            <person name="O'Malley M.A."/>
            <person name="Stajich J.E."/>
            <person name="Spatafora J.W."/>
            <person name="Visel A."/>
            <person name="Grigoriev I.V."/>
        </authorList>
    </citation>
    <scope>NUCLEOTIDE SEQUENCE [LARGE SCALE GENOMIC DNA]</scope>
    <source>
        <strain evidence="11 12">NRRL 3301</strain>
    </source>
</reference>
<dbReference type="GO" id="GO:0006979">
    <property type="term" value="P:response to oxidative stress"/>
    <property type="evidence" value="ECO:0007669"/>
    <property type="project" value="InterPro"/>
</dbReference>
<dbReference type="GO" id="GO:0033743">
    <property type="term" value="F:peptide-methionine (R)-S-oxide reductase activity"/>
    <property type="evidence" value="ECO:0007669"/>
    <property type="project" value="InterPro"/>
</dbReference>
<protein>
    <submittedName>
        <fullName evidence="11">SelR-domain-containing protein</fullName>
    </submittedName>
</protein>
<dbReference type="PANTHER" id="PTHR46081:SF8">
    <property type="entry name" value="PEPTIDE METHIONINE SULFOXIDE REDUCTASE 2"/>
    <property type="match status" value="1"/>
</dbReference>
<evidence type="ECO:0000256" key="4">
    <source>
        <dbReference type="ARBA" id="ARBA00022723"/>
    </source>
</evidence>
<dbReference type="Pfam" id="PF26113">
    <property type="entry name" value="GH16_XgeA"/>
    <property type="match status" value="1"/>
</dbReference>
<evidence type="ECO:0000256" key="5">
    <source>
        <dbReference type="ARBA" id="ARBA00022801"/>
    </source>
</evidence>
<dbReference type="InterPro" id="IPR000757">
    <property type="entry name" value="Beta-glucanase-like"/>
</dbReference>
<dbReference type="AlphaFoldDB" id="A0A1X2GVD4"/>
<evidence type="ECO:0000256" key="6">
    <source>
        <dbReference type="ARBA" id="ARBA00022833"/>
    </source>
</evidence>
<dbReference type="EMBL" id="MCGT01000002">
    <property type="protein sequence ID" value="ORX61989.1"/>
    <property type="molecule type" value="Genomic_DNA"/>
</dbReference>
<evidence type="ECO:0000256" key="2">
    <source>
        <dbReference type="ARBA" id="ARBA00006865"/>
    </source>
</evidence>
<dbReference type="GO" id="GO:0046872">
    <property type="term" value="F:metal ion binding"/>
    <property type="evidence" value="ECO:0007669"/>
    <property type="project" value="UniProtKB-KW"/>
</dbReference>
<keyword evidence="12" id="KW-1185">Reference proteome</keyword>
<dbReference type="PROSITE" id="PS51790">
    <property type="entry name" value="MSRB"/>
    <property type="match status" value="1"/>
</dbReference>
<comment type="similarity">
    <text evidence="2">Belongs to the glycosyl hydrolase 16 family.</text>
</comment>
<dbReference type="InterPro" id="IPR011057">
    <property type="entry name" value="Mss4-like_sf"/>
</dbReference>
<comment type="similarity">
    <text evidence="3">Belongs to the MsrB Met sulfoxide reductase family.</text>
</comment>
<evidence type="ECO:0000256" key="3">
    <source>
        <dbReference type="ARBA" id="ARBA00007174"/>
    </source>
</evidence>
<dbReference type="InterPro" id="IPR002579">
    <property type="entry name" value="Met_Sox_Rdtase_MsrB_dom"/>
</dbReference>
<feature type="domain" description="GH16" evidence="9">
    <location>
        <begin position="146"/>
        <end position="407"/>
    </location>
</feature>
<dbReference type="PANTHER" id="PTHR46081">
    <property type="entry name" value="PEPTIDE METHIONINE SULFOXIDE REDUCTASE 2"/>
    <property type="match status" value="1"/>
</dbReference>
<dbReference type="GO" id="GO:0030091">
    <property type="term" value="P:protein repair"/>
    <property type="evidence" value="ECO:0007669"/>
    <property type="project" value="InterPro"/>
</dbReference>
<comment type="caution">
    <text evidence="11">The sequence shown here is derived from an EMBL/GenBank/DDBJ whole genome shotgun (WGS) entry which is preliminary data.</text>
</comment>